<accession>A0A0K9PB35</accession>
<keyword evidence="4" id="KW-0479">Metal-binding</keyword>
<comment type="subunit">
    <text evidence="3">Homo- and heterodimer with other ZFHD proteins.</text>
</comment>
<evidence type="ECO:0000256" key="4">
    <source>
        <dbReference type="ARBA" id="ARBA00022723"/>
    </source>
</evidence>
<evidence type="ECO:0000256" key="2">
    <source>
        <dbReference type="ARBA" id="ARBA00004123"/>
    </source>
</evidence>
<evidence type="ECO:0000256" key="6">
    <source>
        <dbReference type="ARBA" id="ARBA00022833"/>
    </source>
</evidence>
<dbReference type="Proteomes" id="UP000036987">
    <property type="component" value="Unassembled WGS sequence"/>
</dbReference>
<keyword evidence="15" id="KW-1185">Reference proteome</keyword>
<dbReference type="GO" id="GO:0008270">
    <property type="term" value="F:zinc ion binding"/>
    <property type="evidence" value="ECO:0007669"/>
    <property type="project" value="UniProtKB-KW"/>
</dbReference>
<dbReference type="InterPro" id="IPR009057">
    <property type="entry name" value="Homeodomain-like_sf"/>
</dbReference>
<dbReference type="GO" id="GO:0005634">
    <property type="term" value="C:nucleus"/>
    <property type="evidence" value="ECO:0000318"/>
    <property type="project" value="GO_Central"/>
</dbReference>
<sequence length="358" mass="38751">MEETRQPSVGFTGVNDNQFNTTQPISSVLTSTSNTTTVAAAAVTLLAPRYGVNGSSDVGGKDTVKVLSDPVVRSIGATSAGMDTSLAAARISEVPIKNEVDSTRYRECLRNHAASVGGHVVDGCGEFMPGEEMDFLKCSVCGCHRSFHRKEIDGSIAGTITPRPYYYKHHAANGGDGVHWRINEGPSSLPLLALPPPQAGSRPPYNPIPVTSFPGCSAGATAMDSSSEEHDAHPPHLTAANWNREGLKHHGQGFMPIPPPACLFSRKRHRTKFTSDQKEKMLEFAESLGWRINQEEEIALQRFCAEIGLSRKVFKVWMHNNKHVSSTSASSRRSPLPPPPSTEKQQQSEVDPSPSTTL</sequence>
<keyword evidence="11" id="KW-0539">Nucleus</keyword>
<keyword evidence="7" id="KW-0805">Transcription regulation</keyword>
<dbReference type="InterPro" id="IPR006456">
    <property type="entry name" value="ZF_HD_homeobox_Cys/His_dimer"/>
</dbReference>
<evidence type="ECO:0000256" key="5">
    <source>
        <dbReference type="ARBA" id="ARBA00022771"/>
    </source>
</evidence>
<dbReference type="NCBIfam" id="TIGR01566">
    <property type="entry name" value="ZF_HD_prot_N"/>
    <property type="match status" value="1"/>
</dbReference>
<comment type="caution">
    <text evidence="14">The sequence shown here is derived from an EMBL/GenBank/DDBJ whole genome shotgun (WGS) entry which is preliminary data.</text>
</comment>
<feature type="compositionally biased region" description="Low complexity" evidence="12">
    <location>
        <begin position="325"/>
        <end position="334"/>
    </location>
</feature>
<evidence type="ECO:0000313" key="14">
    <source>
        <dbReference type="EMBL" id="KMZ66174.1"/>
    </source>
</evidence>
<dbReference type="GO" id="GO:0000976">
    <property type="term" value="F:transcription cis-regulatory region binding"/>
    <property type="evidence" value="ECO:0000318"/>
    <property type="project" value="GO_Central"/>
</dbReference>
<dbReference type="PANTHER" id="PTHR31948">
    <property type="entry name" value="ZINC-FINGER HOMEODOMAIN PROTEIN 2"/>
    <property type="match status" value="1"/>
</dbReference>
<organism evidence="14 15">
    <name type="scientific">Zostera marina</name>
    <name type="common">Eelgrass</name>
    <dbReference type="NCBI Taxonomy" id="29655"/>
    <lineage>
        <taxon>Eukaryota</taxon>
        <taxon>Viridiplantae</taxon>
        <taxon>Streptophyta</taxon>
        <taxon>Embryophyta</taxon>
        <taxon>Tracheophyta</taxon>
        <taxon>Spermatophyta</taxon>
        <taxon>Magnoliopsida</taxon>
        <taxon>Liliopsida</taxon>
        <taxon>Zosteraceae</taxon>
        <taxon>Zostera</taxon>
    </lineage>
</organism>
<evidence type="ECO:0000256" key="7">
    <source>
        <dbReference type="ARBA" id="ARBA00023015"/>
    </source>
</evidence>
<evidence type="ECO:0000259" key="13">
    <source>
        <dbReference type="PROSITE" id="PS51523"/>
    </source>
</evidence>
<dbReference type="NCBIfam" id="TIGR01565">
    <property type="entry name" value="homeo_ZF_HD"/>
    <property type="match status" value="1"/>
</dbReference>
<protein>
    <recommendedName>
        <fullName evidence="13">ZF-HD dimerization-type domain-containing protein</fullName>
    </recommendedName>
</protein>
<dbReference type="Gene3D" id="1.10.10.60">
    <property type="entry name" value="Homeodomain-like"/>
    <property type="match status" value="1"/>
</dbReference>
<keyword evidence="8" id="KW-0238">DNA-binding</keyword>
<feature type="domain" description="ZF-HD dimerization-type" evidence="13">
    <location>
        <begin position="105"/>
        <end position="151"/>
    </location>
</feature>
<comment type="subcellular location">
    <subcellularLocation>
        <location evidence="2">Nucleus</location>
    </subcellularLocation>
</comment>
<keyword evidence="6" id="KW-0862">Zinc</keyword>
<dbReference type="InterPro" id="IPR006455">
    <property type="entry name" value="Homeodomain_ZF_HD"/>
</dbReference>
<dbReference type="Pfam" id="PF04770">
    <property type="entry name" value="ZF-HD_dimer"/>
    <property type="match status" value="1"/>
</dbReference>
<dbReference type="GO" id="GO:0003700">
    <property type="term" value="F:DNA-binding transcription factor activity"/>
    <property type="evidence" value="ECO:0000318"/>
    <property type="project" value="GO_Central"/>
</dbReference>
<evidence type="ECO:0000256" key="11">
    <source>
        <dbReference type="ARBA" id="ARBA00023242"/>
    </source>
</evidence>
<dbReference type="FunFam" id="1.10.10.60:FF:000257">
    <property type="entry name" value="Zinc-finger homeodomain protein 2"/>
    <property type="match status" value="1"/>
</dbReference>
<keyword evidence="5" id="KW-0863">Zinc-finger</keyword>
<evidence type="ECO:0000256" key="1">
    <source>
        <dbReference type="ARBA" id="ARBA00004049"/>
    </source>
</evidence>
<keyword evidence="10" id="KW-0804">Transcription</keyword>
<dbReference type="PANTHER" id="PTHR31948:SF60">
    <property type="entry name" value="ZINC-FINGER HOMEODOMAIN PROTEIN 5"/>
    <property type="match status" value="1"/>
</dbReference>
<name>A0A0K9PB35_ZOSMR</name>
<proteinExistence type="predicted"/>
<dbReference type="GO" id="GO:0006355">
    <property type="term" value="P:regulation of DNA-templated transcription"/>
    <property type="evidence" value="ECO:0000318"/>
    <property type="project" value="GO_Central"/>
</dbReference>
<feature type="compositionally biased region" description="Polar residues" evidence="12">
    <location>
        <begin position="343"/>
        <end position="358"/>
    </location>
</feature>
<feature type="region of interest" description="Disordered" evidence="12">
    <location>
        <begin position="323"/>
        <end position="358"/>
    </location>
</feature>
<reference evidence="15" key="1">
    <citation type="journal article" date="2016" name="Nature">
        <title>The genome of the seagrass Zostera marina reveals angiosperm adaptation to the sea.</title>
        <authorList>
            <person name="Olsen J.L."/>
            <person name="Rouze P."/>
            <person name="Verhelst B."/>
            <person name="Lin Y.-C."/>
            <person name="Bayer T."/>
            <person name="Collen J."/>
            <person name="Dattolo E."/>
            <person name="De Paoli E."/>
            <person name="Dittami S."/>
            <person name="Maumus F."/>
            <person name="Michel G."/>
            <person name="Kersting A."/>
            <person name="Lauritano C."/>
            <person name="Lohaus R."/>
            <person name="Toepel M."/>
            <person name="Tonon T."/>
            <person name="Vanneste K."/>
            <person name="Amirebrahimi M."/>
            <person name="Brakel J."/>
            <person name="Bostroem C."/>
            <person name="Chovatia M."/>
            <person name="Grimwood J."/>
            <person name="Jenkins J.W."/>
            <person name="Jueterbock A."/>
            <person name="Mraz A."/>
            <person name="Stam W.T."/>
            <person name="Tice H."/>
            <person name="Bornberg-Bauer E."/>
            <person name="Green P.J."/>
            <person name="Pearson G.A."/>
            <person name="Procaccini G."/>
            <person name="Duarte C.M."/>
            <person name="Schmutz J."/>
            <person name="Reusch T.B.H."/>
            <person name="Van de Peer Y."/>
        </authorList>
    </citation>
    <scope>NUCLEOTIDE SEQUENCE [LARGE SCALE GENOMIC DNA]</scope>
    <source>
        <strain evidence="15">cv. Finnish</strain>
    </source>
</reference>
<dbReference type="PROSITE" id="PS51523">
    <property type="entry name" value="ZF_HD_DIMER"/>
    <property type="match status" value="1"/>
</dbReference>
<comment type="function">
    <text evidence="1">Putative transcription factor.</text>
</comment>
<dbReference type="EMBL" id="LFYR01000981">
    <property type="protein sequence ID" value="KMZ66174.1"/>
    <property type="molecule type" value="Genomic_DNA"/>
</dbReference>
<dbReference type="SUPFAM" id="SSF46689">
    <property type="entry name" value="Homeodomain-like"/>
    <property type="match status" value="1"/>
</dbReference>
<evidence type="ECO:0000256" key="9">
    <source>
        <dbReference type="ARBA" id="ARBA00023155"/>
    </source>
</evidence>
<evidence type="ECO:0000256" key="8">
    <source>
        <dbReference type="ARBA" id="ARBA00023125"/>
    </source>
</evidence>
<evidence type="ECO:0000313" key="15">
    <source>
        <dbReference type="Proteomes" id="UP000036987"/>
    </source>
</evidence>
<dbReference type="OrthoDB" id="636896at2759"/>
<evidence type="ECO:0000256" key="12">
    <source>
        <dbReference type="SAM" id="MobiDB-lite"/>
    </source>
</evidence>
<evidence type="ECO:0000256" key="3">
    <source>
        <dbReference type="ARBA" id="ARBA00011416"/>
    </source>
</evidence>
<evidence type="ECO:0000256" key="10">
    <source>
        <dbReference type="ARBA" id="ARBA00023163"/>
    </source>
</evidence>
<dbReference type="AlphaFoldDB" id="A0A0K9PB35"/>
<gene>
    <name evidence="14" type="ORF">ZOSMA_2G01850</name>
</gene>
<keyword evidence="9" id="KW-0371">Homeobox</keyword>